<organism evidence="1 2">
    <name type="scientific">Acaulospora colombiana</name>
    <dbReference type="NCBI Taxonomy" id="27376"/>
    <lineage>
        <taxon>Eukaryota</taxon>
        <taxon>Fungi</taxon>
        <taxon>Fungi incertae sedis</taxon>
        <taxon>Mucoromycota</taxon>
        <taxon>Glomeromycotina</taxon>
        <taxon>Glomeromycetes</taxon>
        <taxon>Diversisporales</taxon>
        <taxon>Acaulosporaceae</taxon>
        <taxon>Acaulospora</taxon>
    </lineage>
</organism>
<accession>A0ACA9K7J9</accession>
<reference evidence="1" key="1">
    <citation type="submission" date="2021-06" db="EMBL/GenBank/DDBJ databases">
        <authorList>
            <person name="Kallberg Y."/>
            <person name="Tangrot J."/>
            <person name="Rosling A."/>
        </authorList>
    </citation>
    <scope>NUCLEOTIDE SEQUENCE</scope>
    <source>
        <strain evidence="1">CL356</strain>
    </source>
</reference>
<dbReference type="Proteomes" id="UP000789525">
    <property type="component" value="Unassembled WGS sequence"/>
</dbReference>
<keyword evidence="2" id="KW-1185">Reference proteome</keyword>
<gene>
    <name evidence="1" type="ORF">ACOLOM_LOCUS1027</name>
</gene>
<evidence type="ECO:0000313" key="1">
    <source>
        <dbReference type="EMBL" id="CAG8457533.1"/>
    </source>
</evidence>
<name>A0ACA9K7J9_9GLOM</name>
<evidence type="ECO:0000313" key="2">
    <source>
        <dbReference type="Proteomes" id="UP000789525"/>
    </source>
</evidence>
<dbReference type="EMBL" id="CAJVPT010001145">
    <property type="protein sequence ID" value="CAG8457533.1"/>
    <property type="molecule type" value="Genomic_DNA"/>
</dbReference>
<sequence>MLFLSCDLAHANIEKEVFSSNVDEVPGSIYREVGEWNMLTLTPPYTIQRYERVTPFRNLEEFSNALTGEKENWYILDGLEEGNTYEARVSYSATSPTTFVLEIMGVEDAARTLRKSPQDHEPTSESRVSTTKKLIRVRAIHAGVSIIPGRDIQPVAYNIVLETLTYGIPHVAFKLILFLGVTMGVAYFIFVPKIYKALRKVAEGMEREKKE</sequence>
<comment type="caution">
    <text evidence="1">The sequence shown here is derived from an EMBL/GenBank/DDBJ whole genome shotgun (WGS) entry which is preliminary data.</text>
</comment>
<proteinExistence type="predicted"/>
<protein>
    <submittedName>
        <fullName evidence="1">4871_t:CDS:1</fullName>
    </submittedName>
</protein>